<feature type="binding site" evidence="5">
    <location>
        <begin position="128"/>
        <end position="132"/>
    </location>
    <ligand>
        <name>5-phospho-alpha-D-ribose 1-diphosphate</name>
        <dbReference type="ChEBI" id="CHEBI:58017"/>
    </ligand>
</feature>
<reference evidence="10" key="1">
    <citation type="submission" date="2016-10" db="EMBL/GenBank/DDBJ databases">
        <authorList>
            <person name="de Groot N.N."/>
        </authorList>
    </citation>
    <scope>NUCLEOTIDE SEQUENCE [LARGE SCALE GENOMIC DNA]</scope>
    <source>
        <strain evidence="10">KHGC19</strain>
    </source>
</reference>
<protein>
    <recommendedName>
        <fullName evidence="5 6">Xanthine phosphoribosyltransferase</fullName>
        <shortName evidence="5">XPRTase</shortName>
        <ecNumber evidence="5 6">2.4.2.22</ecNumber>
    </recommendedName>
</protein>
<accession>A0A1H9N368</accession>
<sequence>MKKLEERILSDAQVLSDEILKVGSFLNQEIDTDLLQEMAQEIADIYKDCGVNKVMTIEASGIAIAVAVGMAMGVPVVFAKKHKTSNLDGGVYSTVVHSFTHNTDYSVMISRDYLTADDRVLLVDDFLARGKAMRGLMDLCDQAGATKVGAAIQIEKCFGGAGDELRSEGFRVESLAMIESMGKDKITFRS</sequence>
<comment type="subcellular location">
    <subcellularLocation>
        <location evidence="5">Cytoplasm</location>
    </subcellularLocation>
</comment>
<keyword evidence="3 5" id="KW-0808">Transferase</keyword>
<evidence type="ECO:0000313" key="11">
    <source>
        <dbReference type="Proteomes" id="UP000199128"/>
    </source>
</evidence>
<dbReference type="GO" id="GO:0032265">
    <property type="term" value="P:XMP salvage"/>
    <property type="evidence" value="ECO:0007669"/>
    <property type="project" value="UniProtKB-UniRule"/>
</dbReference>
<comment type="pathway">
    <text evidence="5">Purine metabolism; XMP biosynthesis via salvage pathway; XMP from xanthine: step 1/1.</text>
</comment>
<evidence type="ECO:0000259" key="8">
    <source>
        <dbReference type="Pfam" id="PF00156"/>
    </source>
</evidence>
<evidence type="ECO:0000256" key="2">
    <source>
        <dbReference type="ARBA" id="ARBA00022676"/>
    </source>
</evidence>
<feature type="domain" description="Phosphoribosyltransferase" evidence="8">
    <location>
        <begin position="43"/>
        <end position="156"/>
    </location>
</feature>
<dbReference type="Proteomes" id="UP000199135">
    <property type="component" value="Unassembled WGS sequence"/>
</dbReference>
<keyword evidence="1 5" id="KW-0963">Cytoplasm</keyword>
<dbReference type="EMBL" id="FNWT01000001">
    <property type="protein sequence ID" value="SEH36891.1"/>
    <property type="molecule type" value="Genomic_DNA"/>
</dbReference>
<dbReference type="PANTHER" id="PTHR43864">
    <property type="entry name" value="HYPOXANTHINE/GUANINE PHOSPHORIBOSYLTRANSFERASE"/>
    <property type="match status" value="1"/>
</dbReference>
<dbReference type="GO" id="GO:0006166">
    <property type="term" value="P:purine ribonucleoside salvage"/>
    <property type="evidence" value="ECO:0007669"/>
    <property type="project" value="UniProtKB-KW"/>
</dbReference>
<feature type="binding site" evidence="5">
    <location>
        <position position="20"/>
    </location>
    <ligand>
        <name>xanthine</name>
        <dbReference type="ChEBI" id="CHEBI:17712"/>
    </ligand>
</feature>
<gene>
    <name evidence="5" type="primary">xpt</name>
    <name evidence="10" type="ORF">SAMN05216446_0115</name>
    <name evidence="9" type="ORF">SAMN05216447_101108</name>
</gene>
<evidence type="ECO:0000313" key="12">
    <source>
        <dbReference type="Proteomes" id="UP000199135"/>
    </source>
</evidence>
<dbReference type="UniPathway" id="UPA00602">
    <property type="reaction ID" value="UER00658"/>
</dbReference>
<organism evidence="10 11">
    <name type="scientific">Parafannyhessea umbonata</name>
    <dbReference type="NCBI Taxonomy" id="604330"/>
    <lineage>
        <taxon>Bacteria</taxon>
        <taxon>Bacillati</taxon>
        <taxon>Actinomycetota</taxon>
        <taxon>Coriobacteriia</taxon>
        <taxon>Coriobacteriales</taxon>
        <taxon>Atopobiaceae</taxon>
        <taxon>Parafannyhessea</taxon>
    </lineage>
</organism>
<feature type="binding site" evidence="5">
    <location>
        <position position="156"/>
    </location>
    <ligand>
        <name>xanthine</name>
        <dbReference type="ChEBI" id="CHEBI:17712"/>
    </ligand>
</feature>
<dbReference type="SUPFAM" id="SSF53271">
    <property type="entry name" value="PRTase-like"/>
    <property type="match status" value="1"/>
</dbReference>
<dbReference type="NCBIfam" id="TIGR01744">
    <property type="entry name" value="XPRTase"/>
    <property type="match status" value="1"/>
</dbReference>
<dbReference type="RefSeq" id="WP_078686346.1">
    <property type="nucleotide sequence ID" value="NZ_FNWT01000001.1"/>
</dbReference>
<dbReference type="Gene3D" id="3.40.50.2020">
    <property type="match status" value="1"/>
</dbReference>
<dbReference type="EMBL" id="FOGP01000001">
    <property type="protein sequence ID" value="SER29833.1"/>
    <property type="molecule type" value="Genomic_DNA"/>
</dbReference>
<dbReference type="InterPro" id="IPR000836">
    <property type="entry name" value="PRTase_dom"/>
</dbReference>
<evidence type="ECO:0000256" key="7">
    <source>
        <dbReference type="SAM" id="Phobius"/>
    </source>
</evidence>
<dbReference type="GO" id="GO:0000310">
    <property type="term" value="F:xanthine phosphoribosyltransferase activity"/>
    <property type="evidence" value="ECO:0007669"/>
    <property type="project" value="UniProtKB-UniRule"/>
</dbReference>
<proteinExistence type="inferred from homology"/>
<keyword evidence="7" id="KW-0812">Transmembrane</keyword>
<name>A0A1H9N368_9ACTN</name>
<comment type="function">
    <text evidence="5">Converts the preformed base xanthine, a product of nucleic acid breakdown, to xanthosine 5'-monophosphate (XMP), so it can be reused for RNA or DNA synthesis.</text>
</comment>
<dbReference type="NCBIfam" id="NF006671">
    <property type="entry name" value="PRK09219.1"/>
    <property type="match status" value="1"/>
</dbReference>
<dbReference type="InterPro" id="IPR010079">
    <property type="entry name" value="Xanthine_PRibTrfase"/>
</dbReference>
<dbReference type="Pfam" id="PF00156">
    <property type="entry name" value="Pribosyltran"/>
    <property type="match status" value="1"/>
</dbReference>
<comment type="catalytic activity">
    <reaction evidence="5">
        <text>XMP + diphosphate = xanthine + 5-phospho-alpha-D-ribose 1-diphosphate</text>
        <dbReference type="Rhea" id="RHEA:10800"/>
        <dbReference type="ChEBI" id="CHEBI:17712"/>
        <dbReference type="ChEBI" id="CHEBI:33019"/>
        <dbReference type="ChEBI" id="CHEBI:57464"/>
        <dbReference type="ChEBI" id="CHEBI:58017"/>
        <dbReference type="EC" id="2.4.2.22"/>
    </reaction>
</comment>
<dbReference type="HAMAP" id="MF_01184">
    <property type="entry name" value="XPRTase"/>
    <property type="match status" value="1"/>
</dbReference>
<dbReference type="CDD" id="cd06223">
    <property type="entry name" value="PRTases_typeI"/>
    <property type="match status" value="1"/>
</dbReference>
<keyword evidence="4 5" id="KW-0660">Purine salvage</keyword>
<keyword evidence="7" id="KW-0472">Membrane</keyword>
<keyword evidence="7" id="KW-1133">Transmembrane helix</keyword>
<evidence type="ECO:0000256" key="4">
    <source>
        <dbReference type="ARBA" id="ARBA00022726"/>
    </source>
</evidence>
<dbReference type="InterPro" id="IPR029057">
    <property type="entry name" value="PRTase-like"/>
</dbReference>
<dbReference type="PANTHER" id="PTHR43864:SF1">
    <property type="entry name" value="XANTHINE PHOSPHORIBOSYLTRANSFERASE"/>
    <property type="match status" value="1"/>
</dbReference>
<dbReference type="InterPro" id="IPR050118">
    <property type="entry name" value="Pur/Pyrimidine_PRTase"/>
</dbReference>
<comment type="subunit">
    <text evidence="5">Homodimer.</text>
</comment>
<dbReference type="Proteomes" id="UP000199128">
    <property type="component" value="Unassembled WGS sequence"/>
</dbReference>
<feature type="transmembrane region" description="Helical" evidence="7">
    <location>
        <begin position="61"/>
        <end position="79"/>
    </location>
</feature>
<dbReference type="AlphaFoldDB" id="A0A1H9N368"/>
<evidence type="ECO:0000256" key="6">
    <source>
        <dbReference type="NCBIfam" id="TIGR01744"/>
    </source>
</evidence>
<reference evidence="11 12" key="2">
    <citation type="submission" date="2016-10" db="EMBL/GenBank/DDBJ databases">
        <authorList>
            <person name="Varghese N."/>
            <person name="Submissions S."/>
        </authorList>
    </citation>
    <scope>NUCLEOTIDE SEQUENCE [LARGE SCALE GENOMIC DNA]</scope>
    <source>
        <strain evidence="11">KHGC19</strain>
        <strain evidence="9 12">WCP15</strain>
    </source>
</reference>
<comment type="similarity">
    <text evidence="5">Belongs to the purine/pyrimidine phosphoribosyltransferase family. Xpt subfamily.</text>
</comment>
<evidence type="ECO:0000256" key="5">
    <source>
        <dbReference type="HAMAP-Rule" id="MF_01184"/>
    </source>
</evidence>
<dbReference type="GO" id="GO:0046110">
    <property type="term" value="P:xanthine metabolic process"/>
    <property type="evidence" value="ECO:0007669"/>
    <property type="project" value="UniProtKB-UniRule"/>
</dbReference>
<keyword evidence="12" id="KW-1185">Reference proteome</keyword>
<keyword evidence="2 5" id="KW-0328">Glycosyltransferase</keyword>
<evidence type="ECO:0000256" key="3">
    <source>
        <dbReference type="ARBA" id="ARBA00022679"/>
    </source>
</evidence>
<evidence type="ECO:0000256" key="1">
    <source>
        <dbReference type="ARBA" id="ARBA00022490"/>
    </source>
</evidence>
<evidence type="ECO:0000313" key="10">
    <source>
        <dbReference type="EMBL" id="SER29833.1"/>
    </source>
</evidence>
<dbReference type="EC" id="2.4.2.22" evidence="5 6"/>
<evidence type="ECO:0000313" key="9">
    <source>
        <dbReference type="EMBL" id="SEH36891.1"/>
    </source>
</evidence>
<feature type="binding site" evidence="5">
    <location>
        <position position="27"/>
    </location>
    <ligand>
        <name>xanthine</name>
        <dbReference type="ChEBI" id="CHEBI:17712"/>
    </ligand>
</feature>
<dbReference type="GO" id="GO:0005737">
    <property type="term" value="C:cytoplasm"/>
    <property type="evidence" value="ECO:0007669"/>
    <property type="project" value="UniProtKB-SubCell"/>
</dbReference>